<dbReference type="Gramene" id="ONI20845">
    <property type="protein sequence ID" value="ONI20845"/>
    <property type="gene ID" value="PRUPE_2G036800"/>
</dbReference>
<organism evidence="2 3">
    <name type="scientific">Prunus persica</name>
    <name type="common">Peach</name>
    <name type="synonym">Amygdalus persica</name>
    <dbReference type="NCBI Taxonomy" id="3760"/>
    <lineage>
        <taxon>Eukaryota</taxon>
        <taxon>Viridiplantae</taxon>
        <taxon>Streptophyta</taxon>
        <taxon>Embryophyta</taxon>
        <taxon>Tracheophyta</taxon>
        <taxon>Spermatophyta</taxon>
        <taxon>Magnoliopsida</taxon>
        <taxon>eudicotyledons</taxon>
        <taxon>Gunneridae</taxon>
        <taxon>Pentapetalae</taxon>
        <taxon>rosids</taxon>
        <taxon>fabids</taxon>
        <taxon>Rosales</taxon>
        <taxon>Rosaceae</taxon>
        <taxon>Amygdaloideae</taxon>
        <taxon>Amygdaleae</taxon>
        <taxon>Prunus</taxon>
    </lineage>
</organism>
<evidence type="ECO:0000259" key="1">
    <source>
        <dbReference type="Pfam" id="PF14111"/>
    </source>
</evidence>
<dbReference type="PANTHER" id="PTHR31286:SF99">
    <property type="entry name" value="DUF4283 DOMAIN-CONTAINING PROTEIN"/>
    <property type="match status" value="1"/>
</dbReference>
<evidence type="ECO:0000313" key="2">
    <source>
        <dbReference type="EMBL" id="ONI20845.1"/>
    </source>
</evidence>
<dbReference type="AlphaFoldDB" id="A0A251QDU5"/>
<evidence type="ECO:0000313" key="3">
    <source>
        <dbReference type="Proteomes" id="UP000006882"/>
    </source>
</evidence>
<name>A0A251QDU5_PRUPE</name>
<reference evidence="2 3" key="1">
    <citation type="journal article" date="2013" name="Nat. Genet.">
        <title>The high-quality draft genome of peach (Prunus persica) identifies unique patterns of genetic diversity, domestication and genome evolution.</title>
        <authorList>
            <consortium name="International Peach Genome Initiative"/>
            <person name="Verde I."/>
            <person name="Abbott A.G."/>
            <person name="Scalabrin S."/>
            <person name="Jung S."/>
            <person name="Shu S."/>
            <person name="Marroni F."/>
            <person name="Zhebentyayeva T."/>
            <person name="Dettori M.T."/>
            <person name="Grimwood J."/>
            <person name="Cattonaro F."/>
            <person name="Zuccolo A."/>
            <person name="Rossini L."/>
            <person name="Jenkins J."/>
            <person name="Vendramin E."/>
            <person name="Meisel L.A."/>
            <person name="Decroocq V."/>
            <person name="Sosinski B."/>
            <person name="Prochnik S."/>
            <person name="Mitros T."/>
            <person name="Policriti A."/>
            <person name="Cipriani G."/>
            <person name="Dondini L."/>
            <person name="Ficklin S."/>
            <person name="Goodstein D.M."/>
            <person name="Xuan P."/>
            <person name="Del Fabbro C."/>
            <person name="Aramini V."/>
            <person name="Copetti D."/>
            <person name="Gonzalez S."/>
            <person name="Horner D.S."/>
            <person name="Falchi R."/>
            <person name="Lucas S."/>
            <person name="Mica E."/>
            <person name="Maldonado J."/>
            <person name="Lazzari B."/>
            <person name="Bielenberg D."/>
            <person name="Pirona R."/>
            <person name="Miculan M."/>
            <person name="Barakat A."/>
            <person name="Testolin R."/>
            <person name="Stella A."/>
            <person name="Tartarini S."/>
            <person name="Tonutti P."/>
            <person name="Arus P."/>
            <person name="Orellana A."/>
            <person name="Wells C."/>
            <person name="Main D."/>
            <person name="Vizzotto G."/>
            <person name="Silva H."/>
            <person name="Salamini F."/>
            <person name="Schmutz J."/>
            <person name="Morgante M."/>
            <person name="Rokhsar D.S."/>
        </authorList>
    </citation>
    <scope>NUCLEOTIDE SEQUENCE [LARGE SCALE GENOMIC DNA]</scope>
    <source>
        <strain evidence="3">cv. Nemared</strain>
    </source>
</reference>
<sequence>MKPKSPPLLLRLVSKLNETFCLVGKVFGVPVNSRVIRHRLKSEWKNLQGEVSIDHIGRDWYKVEFNAEVDVFFVLDNRPWFVQGQIFNLQRWTPDFSPFYAVVTSIVGWVRIPFLPLHYKDPEVLYDLVSILGDPISVDLQSTEGKQIMFVRAHLVLDLTRPLKRCLVLGEHPQETIIFVSYEALFAICFYCSQKMERDHICPIKISNKSFLMAFPSKGKGRAVVIAPAHSQEGSSAFTGFAYKSPKKRTRDEVEVEENYAPSVEMHGEYLRETEPLVDSHERFIHCHIQDLIDQKNWKATFVYAYP</sequence>
<dbReference type="InterPro" id="IPR025558">
    <property type="entry name" value="DUF4283"/>
</dbReference>
<keyword evidence="3" id="KW-1185">Reference proteome</keyword>
<dbReference type="InterPro" id="IPR040256">
    <property type="entry name" value="At4g02000-like"/>
</dbReference>
<feature type="domain" description="DUF4283" evidence="1">
    <location>
        <begin position="19"/>
        <end position="98"/>
    </location>
</feature>
<dbReference type="Proteomes" id="UP000006882">
    <property type="component" value="Chromosome G2"/>
</dbReference>
<protein>
    <recommendedName>
        <fullName evidence="1">DUF4283 domain-containing protein</fullName>
    </recommendedName>
</protein>
<dbReference type="EMBL" id="CM007652">
    <property type="protein sequence ID" value="ONI20845.1"/>
    <property type="molecule type" value="Genomic_DNA"/>
</dbReference>
<accession>A0A251QDU5</accession>
<dbReference type="Pfam" id="PF14111">
    <property type="entry name" value="DUF4283"/>
    <property type="match status" value="1"/>
</dbReference>
<dbReference type="PANTHER" id="PTHR31286">
    <property type="entry name" value="GLYCINE-RICH CELL WALL STRUCTURAL PROTEIN 1.8-LIKE"/>
    <property type="match status" value="1"/>
</dbReference>
<proteinExistence type="predicted"/>
<gene>
    <name evidence="2" type="ORF">PRUPE_2G036800</name>
</gene>